<evidence type="ECO:0000256" key="1">
    <source>
        <dbReference type="ARBA" id="ARBA00001274"/>
    </source>
</evidence>
<dbReference type="InterPro" id="IPR001926">
    <property type="entry name" value="TrpB-like_PALP"/>
</dbReference>
<evidence type="ECO:0000256" key="12">
    <source>
        <dbReference type="SAM" id="MobiDB-lite"/>
    </source>
</evidence>
<dbReference type="SUPFAM" id="SSF53686">
    <property type="entry name" value="Tryptophan synthase beta subunit-like PLP-dependent enzymes"/>
    <property type="match status" value="2"/>
</dbReference>
<feature type="domain" description="ACT-like" evidence="13">
    <location>
        <begin position="606"/>
        <end position="677"/>
    </location>
</feature>
<evidence type="ECO:0000256" key="4">
    <source>
        <dbReference type="ARBA" id="ARBA00010869"/>
    </source>
</evidence>
<keyword evidence="8 11" id="KW-0663">Pyridoxal phosphate</keyword>
<evidence type="ECO:0000256" key="7">
    <source>
        <dbReference type="ARBA" id="ARBA00022737"/>
    </source>
</evidence>
<keyword evidence="7" id="KW-0677">Repeat</keyword>
<evidence type="ECO:0000256" key="8">
    <source>
        <dbReference type="ARBA" id="ARBA00022898"/>
    </source>
</evidence>
<comment type="cofactor">
    <cofactor evidence="2 11">
        <name>pyridoxal 5'-phosphate</name>
        <dbReference type="ChEBI" id="CHEBI:597326"/>
    </cofactor>
</comment>
<feature type="compositionally biased region" description="Basic and acidic residues" evidence="12">
    <location>
        <begin position="45"/>
        <end position="63"/>
    </location>
</feature>
<evidence type="ECO:0000256" key="3">
    <source>
        <dbReference type="ARBA" id="ARBA00004810"/>
    </source>
</evidence>
<evidence type="ECO:0000313" key="15">
    <source>
        <dbReference type="Proteomes" id="UP001642487"/>
    </source>
</evidence>
<comment type="pathway">
    <text evidence="3 11">Amino-acid biosynthesis; L-isoleucine biosynthesis; 2-oxobutanoate from L-threonine: step 1/1.</text>
</comment>
<evidence type="ECO:0000259" key="13">
    <source>
        <dbReference type="PROSITE" id="PS51672"/>
    </source>
</evidence>
<keyword evidence="5 11" id="KW-0028">Amino-acid biosynthesis</keyword>
<dbReference type="Proteomes" id="UP001642487">
    <property type="component" value="Chromosome 4"/>
</dbReference>
<feature type="domain" description="ACT-like" evidence="13">
    <location>
        <begin position="513"/>
        <end position="584"/>
    </location>
</feature>
<evidence type="ECO:0000256" key="9">
    <source>
        <dbReference type="ARBA" id="ARBA00023239"/>
    </source>
</evidence>
<dbReference type="EC" id="4.3.1.19" evidence="11"/>
<dbReference type="CDD" id="cd04907">
    <property type="entry name" value="ACT_ThrD-I_2"/>
    <property type="match status" value="1"/>
</dbReference>
<dbReference type="InterPro" id="IPR050147">
    <property type="entry name" value="Ser/Thr_Dehydratase"/>
</dbReference>
<dbReference type="EMBL" id="OZ021738">
    <property type="protein sequence ID" value="CAK9320124.1"/>
    <property type="molecule type" value="Genomic_DNA"/>
</dbReference>
<evidence type="ECO:0000256" key="11">
    <source>
        <dbReference type="RuleBase" id="RU362012"/>
    </source>
</evidence>
<reference evidence="14 15" key="1">
    <citation type="submission" date="2024-03" db="EMBL/GenBank/DDBJ databases">
        <authorList>
            <person name="Gkanogiannis A."/>
            <person name="Becerra Lopez-Lavalle L."/>
        </authorList>
    </citation>
    <scope>NUCLEOTIDE SEQUENCE [LARGE SCALE GENOMIC DNA]</scope>
</reference>
<keyword evidence="9 11" id="KW-0456">Lyase</keyword>
<protein>
    <recommendedName>
        <fullName evidence="11">Threonine dehydratase</fullName>
        <ecNumber evidence="11">4.3.1.19</ecNumber>
    </recommendedName>
    <alternativeName>
        <fullName evidence="11">Threonine deaminase</fullName>
    </alternativeName>
</protein>
<evidence type="ECO:0000256" key="5">
    <source>
        <dbReference type="ARBA" id="ARBA00022605"/>
    </source>
</evidence>
<evidence type="ECO:0000256" key="2">
    <source>
        <dbReference type="ARBA" id="ARBA00001933"/>
    </source>
</evidence>
<dbReference type="PANTHER" id="PTHR48078:SF11">
    <property type="entry name" value="THREONINE DEHYDRATASE, MITOCHONDRIAL"/>
    <property type="match status" value="1"/>
</dbReference>
<sequence>MGSHWQREHRREREHGRHFQNPREQHPRERERETERVGHGGQFRHPWERHPRDSQRDHEDDHNNTNYKAADFGGNTNVIVDPNNETVVKIPVVSWKDLQYPSGELGAIPKRPEAIDDTKQREYLTRILGSKVYNVTDESPFHFAPNLSNGLGVNLWLKREDSHSGYSFRLRGAYNMMANLPKEELEKGGQKEEVEKGYSFKTRGAYNLMANIPKEELKKKMQKEELEKAGYSFKTRGAYNMMANLPKEELEKGIICASNGDHYAQGLALAANKLGTQALIVMPTTTPPIKVEIVENLGGNVVLYGDTFDDAQAHAKQLSQEQNLLVISPFDHEDVIIGQGTVGMEISRQMRDPLHAIFVPVGGGDLLAGVASFYKLVFPEVKIIGVEAGDANCMALSLHKNEIVKMEDIGSFVEGLAVKQVGNESFRIARELVDGIVLVHKDAISTAIKEMYEDTGSMLEPSGVVSIAGAKAYCKYNNIKGVNVVAITNGSNINFNQLGSIIDIVDAANQTEATFATKLPDKPGSLTQFLHLVEPCNITEVKYRYNSENEAVVLYSVGAKVASELEDAKRRIESSPFETYNLTRNEVVKDHLRYMVGGRSKVPNEAFYRFSLPERSGALGQFLDAFSPRWNISLVHYRRQGISIGDVLVGVQIEEAEMGEFHESAKKLGFNYSAVADDPASKLLLTQL</sequence>
<dbReference type="InterPro" id="IPR038110">
    <property type="entry name" value="TD_ACT-like_sf"/>
</dbReference>
<name>A0ABP0YIE0_9ROSI</name>
<comment type="catalytic activity">
    <reaction evidence="1 11">
        <text>L-threonine = 2-oxobutanoate + NH4(+)</text>
        <dbReference type="Rhea" id="RHEA:22108"/>
        <dbReference type="ChEBI" id="CHEBI:16763"/>
        <dbReference type="ChEBI" id="CHEBI:28938"/>
        <dbReference type="ChEBI" id="CHEBI:57926"/>
        <dbReference type="EC" id="4.3.1.19"/>
    </reaction>
</comment>
<evidence type="ECO:0000256" key="10">
    <source>
        <dbReference type="ARBA" id="ARBA00023304"/>
    </source>
</evidence>
<keyword evidence="15" id="KW-1185">Reference proteome</keyword>
<keyword evidence="10 11" id="KW-0100">Branched-chain amino acid biosynthesis</keyword>
<evidence type="ECO:0000313" key="14">
    <source>
        <dbReference type="EMBL" id="CAK9320124.1"/>
    </source>
</evidence>
<dbReference type="InterPro" id="IPR005787">
    <property type="entry name" value="Thr_deHydtase_biosynth"/>
</dbReference>
<dbReference type="CDD" id="cd01562">
    <property type="entry name" value="Thr-dehyd"/>
    <property type="match status" value="1"/>
</dbReference>
<comment type="similarity">
    <text evidence="4 11">Belongs to the serine/threonine dehydratase family.</text>
</comment>
<proteinExistence type="inferred from homology"/>
<keyword evidence="6 11" id="KW-0412">Isoleucine biosynthesis</keyword>
<dbReference type="Gene3D" id="3.40.1020.10">
    <property type="entry name" value="Biosynthetic Threonine Deaminase, Domain 3"/>
    <property type="match status" value="1"/>
</dbReference>
<gene>
    <name evidence="14" type="ORF">CITCOLO1_LOCUS12165</name>
</gene>
<dbReference type="InterPro" id="IPR036052">
    <property type="entry name" value="TrpB-like_PALP_sf"/>
</dbReference>
<accession>A0ABP0YIE0</accession>
<dbReference type="SUPFAM" id="SSF55021">
    <property type="entry name" value="ACT-like"/>
    <property type="match status" value="1"/>
</dbReference>
<feature type="region of interest" description="Disordered" evidence="12">
    <location>
        <begin position="1"/>
        <end position="76"/>
    </location>
</feature>
<organism evidence="14 15">
    <name type="scientific">Citrullus colocynthis</name>
    <name type="common">colocynth</name>
    <dbReference type="NCBI Taxonomy" id="252529"/>
    <lineage>
        <taxon>Eukaryota</taxon>
        <taxon>Viridiplantae</taxon>
        <taxon>Streptophyta</taxon>
        <taxon>Embryophyta</taxon>
        <taxon>Tracheophyta</taxon>
        <taxon>Spermatophyta</taxon>
        <taxon>Magnoliopsida</taxon>
        <taxon>eudicotyledons</taxon>
        <taxon>Gunneridae</taxon>
        <taxon>Pentapetalae</taxon>
        <taxon>rosids</taxon>
        <taxon>fabids</taxon>
        <taxon>Cucurbitales</taxon>
        <taxon>Cucurbitaceae</taxon>
        <taxon>Benincaseae</taxon>
        <taxon>Citrullus</taxon>
    </lineage>
</organism>
<dbReference type="PROSITE" id="PS51672">
    <property type="entry name" value="ACT_LIKE"/>
    <property type="match status" value="2"/>
</dbReference>
<dbReference type="PANTHER" id="PTHR48078">
    <property type="entry name" value="THREONINE DEHYDRATASE, MITOCHONDRIAL-RELATED"/>
    <property type="match status" value="1"/>
</dbReference>
<dbReference type="NCBIfam" id="TIGR01124">
    <property type="entry name" value="ilvA_2Cterm"/>
    <property type="match status" value="1"/>
</dbReference>
<dbReference type="Pfam" id="PF00291">
    <property type="entry name" value="PALP"/>
    <property type="match status" value="1"/>
</dbReference>
<dbReference type="InterPro" id="IPR001721">
    <property type="entry name" value="TD_ACT-like"/>
</dbReference>
<dbReference type="Pfam" id="PF00585">
    <property type="entry name" value="Thr_dehydrat_C"/>
    <property type="match status" value="2"/>
</dbReference>
<dbReference type="InterPro" id="IPR045865">
    <property type="entry name" value="ACT-like_dom_sf"/>
</dbReference>
<dbReference type="Gene3D" id="3.40.50.1100">
    <property type="match status" value="3"/>
</dbReference>
<feature type="compositionally biased region" description="Basic and acidic residues" evidence="12">
    <location>
        <begin position="1"/>
        <end position="38"/>
    </location>
</feature>
<evidence type="ECO:0000256" key="6">
    <source>
        <dbReference type="ARBA" id="ARBA00022624"/>
    </source>
</evidence>